<comment type="caution">
    <text evidence="1">The sequence shown here is derived from an EMBL/GenBank/DDBJ whole genome shotgun (WGS) entry which is preliminary data.</text>
</comment>
<accession>A0ACC1XX05</accession>
<proteinExistence type="predicted"/>
<evidence type="ECO:0000313" key="1">
    <source>
        <dbReference type="EMBL" id="KAJ4715493.1"/>
    </source>
</evidence>
<keyword evidence="1" id="KW-0808">Transferase</keyword>
<sequence>MGCVLAKGSPSNQHHHAIEKLKMEGGYVKGGRSNVGQKSGAVVGKPENGKVGDEKNSVNGGGEEEKVKSNGDGDAGNRPKKAMKKKIGEDELVDGWPKWLVDNIPSEVLAGLVPKSADSYDKLAKVGQGTYSNVYKARDRDTGKIVALKKVRFDTSEPESVKFMAREIRILQKLDHPNVIKLEGLATSRMQYSLYLVLDFMQSDLTKIICHSGHRLTEPQVKCYMQQLLLGLQHCHERGILHRDIKASNLLIDKNGMLKIADFGLANFFIPKPKRPLTSRVVTLWYRAPELLLGATDYGVGIDLWSAGCLLAEMFLGRPIMPGRTEVEQLHRIFKLCGSPSEDYWKKMKLTTTFRPQHYKPSFQEVFGDFPHSSYGILTTLLALDPTYRGTAASALQTEFFSSSPLACELSGLPEIHKEEDESVAQYNRRKKRRSSKGKKSAQKKHGGHRRKDSTTEESKGETESSKELEKNAETSSSSSSLKPTRHEGSLHVSLSPIRHSRSRQQSPRTEGHHKKNIQRNFNLTEGHPNALKNIQNFTLLQASITDIINHREGNVFAPFSRSLSTLDFRTLDPEKISKLFGLDKDKINENDPK</sequence>
<keyword evidence="1" id="KW-0418">Kinase</keyword>
<gene>
    <name evidence="1" type="ORF">OWV82_013845</name>
</gene>
<reference evidence="1 2" key="1">
    <citation type="journal article" date="2023" name="Science">
        <title>Complex scaffold remodeling in plant triterpene biosynthesis.</title>
        <authorList>
            <person name="De La Pena R."/>
            <person name="Hodgson H."/>
            <person name="Liu J.C."/>
            <person name="Stephenson M.J."/>
            <person name="Martin A.C."/>
            <person name="Owen C."/>
            <person name="Harkess A."/>
            <person name="Leebens-Mack J."/>
            <person name="Jimenez L.E."/>
            <person name="Osbourn A."/>
            <person name="Sattely E.S."/>
        </authorList>
    </citation>
    <scope>NUCLEOTIDE SEQUENCE [LARGE SCALE GENOMIC DNA]</scope>
    <source>
        <strain evidence="2">cv. JPN11</strain>
        <tissue evidence="1">Leaf</tissue>
    </source>
</reference>
<protein>
    <submittedName>
        <fullName evidence="1">Serine/threonine-protein kinase</fullName>
    </submittedName>
</protein>
<organism evidence="1 2">
    <name type="scientific">Melia azedarach</name>
    <name type="common">Chinaberry tree</name>
    <dbReference type="NCBI Taxonomy" id="155640"/>
    <lineage>
        <taxon>Eukaryota</taxon>
        <taxon>Viridiplantae</taxon>
        <taxon>Streptophyta</taxon>
        <taxon>Embryophyta</taxon>
        <taxon>Tracheophyta</taxon>
        <taxon>Spermatophyta</taxon>
        <taxon>Magnoliopsida</taxon>
        <taxon>eudicotyledons</taxon>
        <taxon>Gunneridae</taxon>
        <taxon>Pentapetalae</taxon>
        <taxon>rosids</taxon>
        <taxon>malvids</taxon>
        <taxon>Sapindales</taxon>
        <taxon>Meliaceae</taxon>
        <taxon>Melia</taxon>
    </lineage>
</organism>
<evidence type="ECO:0000313" key="2">
    <source>
        <dbReference type="Proteomes" id="UP001164539"/>
    </source>
</evidence>
<dbReference type="EMBL" id="CM051400">
    <property type="protein sequence ID" value="KAJ4715493.1"/>
    <property type="molecule type" value="Genomic_DNA"/>
</dbReference>
<keyword evidence="2" id="KW-1185">Reference proteome</keyword>
<name>A0ACC1XX05_MELAZ</name>
<dbReference type="Proteomes" id="UP001164539">
    <property type="component" value="Chromosome 7"/>
</dbReference>